<keyword evidence="3" id="KW-1185">Reference proteome</keyword>
<dbReference type="RefSeq" id="XP_025494982.1">
    <property type="nucleotide sequence ID" value="XM_025638474.1"/>
</dbReference>
<evidence type="ECO:0000313" key="2">
    <source>
        <dbReference type="EMBL" id="PYH84782.1"/>
    </source>
</evidence>
<dbReference type="GeneID" id="37141216"/>
<dbReference type="CDD" id="cd12148">
    <property type="entry name" value="fungal_TF_MHR"/>
    <property type="match status" value="1"/>
</dbReference>
<name>A0A319E114_9EURO</name>
<feature type="compositionally biased region" description="Basic and acidic residues" evidence="1">
    <location>
        <begin position="1"/>
        <end position="11"/>
    </location>
</feature>
<proteinExistence type="predicted"/>
<protein>
    <recommendedName>
        <fullName evidence="4">Transcription factor domain-containing protein</fullName>
    </recommendedName>
</protein>
<dbReference type="InterPro" id="IPR053181">
    <property type="entry name" value="EcdB-like_regulator"/>
</dbReference>
<gene>
    <name evidence="2" type="ORF">BO82DRAFT_389805</name>
</gene>
<accession>A0A319E114</accession>
<reference evidence="2 3" key="1">
    <citation type="submission" date="2016-12" db="EMBL/GenBank/DDBJ databases">
        <title>The genomes of Aspergillus section Nigri reveals drivers in fungal speciation.</title>
        <authorList>
            <consortium name="DOE Joint Genome Institute"/>
            <person name="Vesth T.C."/>
            <person name="Nybo J."/>
            <person name="Theobald S."/>
            <person name="Brandl J."/>
            <person name="Frisvad J.C."/>
            <person name="Nielsen K.F."/>
            <person name="Lyhne E.K."/>
            <person name="Kogle M.E."/>
            <person name="Kuo A."/>
            <person name="Riley R."/>
            <person name="Clum A."/>
            <person name="Nolan M."/>
            <person name="Lipzen A."/>
            <person name="Salamov A."/>
            <person name="Henrissat B."/>
            <person name="Wiebenga A."/>
            <person name="De Vries R.P."/>
            <person name="Grigoriev I.V."/>
            <person name="Mortensen U.H."/>
            <person name="Andersen M.R."/>
            <person name="Baker S.E."/>
        </authorList>
    </citation>
    <scope>NUCLEOTIDE SEQUENCE [LARGE SCALE GENOMIC DNA]</scope>
    <source>
        <strain evidence="2 3">CBS 121591</strain>
    </source>
</reference>
<evidence type="ECO:0008006" key="4">
    <source>
        <dbReference type="Google" id="ProtNLM"/>
    </source>
</evidence>
<dbReference type="EMBL" id="KZ821682">
    <property type="protein sequence ID" value="PYH84782.1"/>
    <property type="molecule type" value="Genomic_DNA"/>
</dbReference>
<sequence length="623" mass="69940">MASSTSHRDSTIARQTAQGAEPRPRNMTHPRKRAVTAFDPASLLILEKLNEVLRRLDENSDLRFHHAPVSHGVKDSNDCGGHEAFGAAALEEGPEGQVPRALDGLHVPSSFSSTDSVLNWPIFDGQFGPCLLAEELLIAEHALSVEPDNPLKIPADYVSLKRGGTCDDDIPNLVIRFLRLVHIKNPILDSKSLRQFASSIAEHGLGWDSSSCLVLLACALGAIASPYDARTGPLEQHAPDPPHFVDSDRVAAENYYRLARRRLGLLDRSLVAAQCFLLSGIYLMYIIRPLDAQSHFHQAASIYATRVKGQVALQRRGGVHGPMLEPANRRLEQSLYWTCFKSECEIRLELDLQVSELATLAYPYMFPSPPSPATPAEASQEHSSLALSTPLSSSSLQQMCQSSTFGTLQEVEEQSWYYYLSEIALRRIGNRVSHYFYKEDYESWSRMNVREAAAIAEDLEMQLDNWELTAPTQYRGGVAWEEKDELRCMIRGRYIDIKCLLYRPFLYYAIHHRTSDLESNQIIDTLAQKALKNILELTATVPFYHRNHGTWLSCRMVSTCALLLLGARKSGLIPAGNILRDSHWEGEFGHSFQTCLDILKYWESESPDIAKAREVIASLQDRF</sequence>
<dbReference type="OrthoDB" id="4356994at2759"/>
<dbReference type="PANTHER" id="PTHR47785">
    <property type="entry name" value="ZN(II)2CYS6 TRANSCRIPTION FACTOR (EUROFUNG)-RELATED-RELATED"/>
    <property type="match status" value="1"/>
</dbReference>
<evidence type="ECO:0000256" key="1">
    <source>
        <dbReference type="SAM" id="MobiDB-lite"/>
    </source>
</evidence>
<organism evidence="2 3">
    <name type="scientific">Aspergillus uvarum CBS 121591</name>
    <dbReference type="NCBI Taxonomy" id="1448315"/>
    <lineage>
        <taxon>Eukaryota</taxon>
        <taxon>Fungi</taxon>
        <taxon>Dikarya</taxon>
        <taxon>Ascomycota</taxon>
        <taxon>Pezizomycotina</taxon>
        <taxon>Eurotiomycetes</taxon>
        <taxon>Eurotiomycetidae</taxon>
        <taxon>Eurotiales</taxon>
        <taxon>Aspergillaceae</taxon>
        <taxon>Aspergillus</taxon>
        <taxon>Aspergillus subgen. Circumdati</taxon>
    </lineage>
</organism>
<dbReference type="PANTHER" id="PTHR47785:SF5">
    <property type="entry name" value="ZN(II)2CYS6 TRANSCRIPTION FACTOR (EUROFUNG)"/>
    <property type="match status" value="1"/>
</dbReference>
<dbReference type="STRING" id="1448315.A0A319E114"/>
<evidence type="ECO:0000313" key="3">
    <source>
        <dbReference type="Proteomes" id="UP000248340"/>
    </source>
</evidence>
<feature type="region of interest" description="Disordered" evidence="1">
    <location>
        <begin position="1"/>
        <end position="32"/>
    </location>
</feature>
<dbReference type="AlphaFoldDB" id="A0A319E114"/>
<dbReference type="Proteomes" id="UP000248340">
    <property type="component" value="Unassembled WGS sequence"/>
</dbReference>
<dbReference type="VEuPathDB" id="FungiDB:BO82DRAFT_389805"/>